<dbReference type="SUPFAM" id="SSF51905">
    <property type="entry name" value="FAD/NAD(P)-binding domain"/>
    <property type="match status" value="1"/>
</dbReference>
<feature type="domain" description="FAD dependent oxidoreductase" evidence="2">
    <location>
        <begin position="10"/>
        <end position="301"/>
    </location>
</feature>
<dbReference type="Proteomes" id="UP000219327">
    <property type="component" value="Unassembled WGS sequence"/>
</dbReference>
<evidence type="ECO:0000313" key="4">
    <source>
        <dbReference type="Proteomes" id="UP000219327"/>
    </source>
</evidence>
<proteinExistence type="predicted"/>
<dbReference type="Gene3D" id="3.30.9.10">
    <property type="entry name" value="D-Amino Acid Oxidase, subunit A, domain 2"/>
    <property type="match status" value="1"/>
</dbReference>
<evidence type="ECO:0000256" key="1">
    <source>
        <dbReference type="ARBA" id="ARBA00023002"/>
    </source>
</evidence>
<gene>
    <name evidence="3" type="ORF">CNE99_00500</name>
</gene>
<dbReference type="Pfam" id="PF01266">
    <property type="entry name" value="DAO"/>
    <property type="match status" value="1"/>
</dbReference>
<dbReference type="InterPro" id="IPR006076">
    <property type="entry name" value="FAD-dep_OxRdtase"/>
</dbReference>
<organism evidence="3 4">
    <name type="scientific">OM182 bacterium MED-G24</name>
    <dbReference type="NCBI Taxonomy" id="1986255"/>
    <lineage>
        <taxon>Bacteria</taxon>
        <taxon>Pseudomonadati</taxon>
        <taxon>Pseudomonadota</taxon>
        <taxon>Gammaproteobacteria</taxon>
        <taxon>OMG group</taxon>
        <taxon>OM182 clade</taxon>
    </lineage>
</organism>
<dbReference type="PANTHER" id="PTHR13847:SF289">
    <property type="entry name" value="GLYCINE OXIDASE"/>
    <property type="match status" value="1"/>
</dbReference>
<protein>
    <recommendedName>
        <fullName evidence="2">FAD dependent oxidoreductase domain-containing protein</fullName>
    </recommendedName>
</protein>
<evidence type="ECO:0000313" key="3">
    <source>
        <dbReference type="EMBL" id="PDH42224.1"/>
    </source>
</evidence>
<accession>A0A2A5X1E8</accession>
<dbReference type="EMBL" id="NTKD01000001">
    <property type="protein sequence ID" value="PDH42224.1"/>
    <property type="molecule type" value="Genomic_DNA"/>
</dbReference>
<dbReference type="AlphaFoldDB" id="A0A2A5X1E8"/>
<keyword evidence="1" id="KW-0560">Oxidoreductase</keyword>
<name>A0A2A5X1E8_9GAMM</name>
<sequence length="387" mass="41195">MSGVSKHVPVAIIGGGIAGAWLLRVLTDAGIDAWLFEAKHLGAGQTLASQGMIHGGLKYQLNAGRHQLGESLAHMPDFWRSCLRGDGPVDLSATSPSSDRYYLLSTGGIANRLTTFLGSRLIVGRADKCAPADYPDALRHASFKGSVYQLQDVVMNVPSLLRALTSNCAERCFSGTVTLDSIEGDRIPGLSCEGEAISADCYVFCAGAGNETLLANSPLSHIQMQRRPLKQVAVTGQLPPLYAHVASPTSGAKPRVTITTHETTTGTTWYLGGALAETGTVRTDAEQVTFARTELEDVFPWLSFDDCRFSTLDVDRAEPDQASGGLPDSPFVEQVGNAIVCWPTKLTLTPLMANLALPKIKSLVTSNRADNTPPLLDNATVGQIPFG</sequence>
<comment type="caution">
    <text evidence="3">The sequence shown here is derived from an EMBL/GenBank/DDBJ whole genome shotgun (WGS) entry which is preliminary data.</text>
</comment>
<reference evidence="3 4" key="1">
    <citation type="submission" date="2017-08" db="EMBL/GenBank/DDBJ databases">
        <title>Fine stratification of microbial communities through a metagenomic profile of the photic zone.</title>
        <authorList>
            <person name="Haro-Moreno J.M."/>
            <person name="Lopez-Perez M."/>
            <person name="De La Torre J."/>
            <person name="Picazo A."/>
            <person name="Camacho A."/>
            <person name="Rodriguez-Valera F."/>
        </authorList>
    </citation>
    <scope>NUCLEOTIDE SEQUENCE [LARGE SCALE GENOMIC DNA]</scope>
    <source>
        <strain evidence="3">MED-G24</strain>
    </source>
</reference>
<evidence type="ECO:0000259" key="2">
    <source>
        <dbReference type="Pfam" id="PF01266"/>
    </source>
</evidence>
<dbReference type="InterPro" id="IPR036188">
    <property type="entry name" value="FAD/NAD-bd_sf"/>
</dbReference>
<dbReference type="PANTHER" id="PTHR13847">
    <property type="entry name" value="SARCOSINE DEHYDROGENASE-RELATED"/>
    <property type="match status" value="1"/>
</dbReference>
<dbReference type="GO" id="GO:0005737">
    <property type="term" value="C:cytoplasm"/>
    <property type="evidence" value="ECO:0007669"/>
    <property type="project" value="TreeGrafter"/>
</dbReference>
<dbReference type="GO" id="GO:0016491">
    <property type="term" value="F:oxidoreductase activity"/>
    <property type="evidence" value="ECO:0007669"/>
    <property type="project" value="UniProtKB-KW"/>
</dbReference>
<dbReference type="Gene3D" id="3.50.50.60">
    <property type="entry name" value="FAD/NAD(P)-binding domain"/>
    <property type="match status" value="2"/>
</dbReference>